<feature type="domain" description="CAAX prenyl protease 2/Lysostaphin resistance protein A-like" evidence="2">
    <location>
        <begin position="132"/>
        <end position="228"/>
    </location>
</feature>
<feature type="transmembrane region" description="Helical" evidence="1">
    <location>
        <begin position="65"/>
        <end position="86"/>
    </location>
</feature>
<reference evidence="3 4" key="1">
    <citation type="submission" date="2015-05" db="EMBL/GenBank/DDBJ databases">
        <title>Whole genome sequence and identification of bacterial endophytes from Costus igneus.</title>
        <authorList>
            <person name="Lee Y.P."/>
            <person name="Gan H.M."/>
            <person name="Eng W."/>
            <person name="Wheatley M.S."/>
            <person name="Caraballo A."/>
            <person name="Polter S."/>
            <person name="Savka M.A."/>
            <person name="Hudson A.O."/>
        </authorList>
    </citation>
    <scope>NUCLEOTIDE SEQUENCE [LARGE SCALE GENOMIC DNA]</scope>
    <source>
        <strain evidence="3 4">RIT375</strain>
    </source>
</reference>
<keyword evidence="3" id="KW-0378">Hydrolase</keyword>
<dbReference type="PATRIC" id="fig|1392.242.peg.4216"/>
<dbReference type="AlphaFoldDB" id="A0A0J1KTL1"/>
<evidence type="ECO:0000256" key="1">
    <source>
        <dbReference type="SAM" id="Phobius"/>
    </source>
</evidence>
<comment type="caution">
    <text evidence="3">The sequence shown here is derived from an EMBL/GenBank/DDBJ whole genome shotgun (WGS) entry which is preliminary data.</text>
</comment>
<feature type="transmembrane region" description="Helical" evidence="1">
    <location>
        <begin position="27"/>
        <end position="45"/>
    </location>
</feature>
<dbReference type="GO" id="GO:0080120">
    <property type="term" value="P:CAAX-box protein maturation"/>
    <property type="evidence" value="ECO:0007669"/>
    <property type="project" value="UniProtKB-ARBA"/>
</dbReference>
<dbReference type="Proteomes" id="UP000035904">
    <property type="component" value="Unassembled WGS sequence"/>
</dbReference>
<evidence type="ECO:0000313" key="3">
    <source>
        <dbReference type="EMBL" id="KLV20015.1"/>
    </source>
</evidence>
<keyword evidence="1" id="KW-1133">Transmembrane helix</keyword>
<dbReference type="GO" id="GO:0004175">
    <property type="term" value="F:endopeptidase activity"/>
    <property type="evidence" value="ECO:0007669"/>
    <property type="project" value="UniProtKB-ARBA"/>
</dbReference>
<feature type="transmembrane region" description="Helical" evidence="1">
    <location>
        <begin position="102"/>
        <end position="119"/>
    </location>
</feature>
<keyword evidence="1" id="KW-0812">Transmembrane</keyword>
<protein>
    <submittedName>
        <fullName evidence="3">CAAX protease</fullName>
    </submittedName>
</protein>
<dbReference type="GO" id="GO:0006508">
    <property type="term" value="P:proteolysis"/>
    <property type="evidence" value="ECO:0007669"/>
    <property type="project" value="UniProtKB-KW"/>
</dbReference>
<dbReference type="EMBL" id="LDPG01000003">
    <property type="protein sequence ID" value="KLV20015.1"/>
    <property type="molecule type" value="Genomic_DNA"/>
</dbReference>
<dbReference type="InterPro" id="IPR003675">
    <property type="entry name" value="Rce1/LyrA-like_dom"/>
</dbReference>
<keyword evidence="1" id="KW-0472">Membrane</keyword>
<name>A0A0J1KTL1_BACAN</name>
<evidence type="ECO:0000259" key="2">
    <source>
        <dbReference type="Pfam" id="PF02517"/>
    </source>
</evidence>
<accession>A0A0J1KTL1</accession>
<proteinExistence type="predicted"/>
<evidence type="ECO:0000313" key="4">
    <source>
        <dbReference type="Proteomes" id="UP000035904"/>
    </source>
</evidence>
<feature type="transmembrane region" description="Helical" evidence="1">
    <location>
        <begin position="165"/>
        <end position="186"/>
    </location>
</feature>
<sequence length="232" mass="27091">MFSSKLSILKRSIFQVEIFQFLNKKDGLIAIFFITIYLAYFYFLMNFWYSPSMKNSYFPISYPRLYAVLGITLHQIPIVILLFIILKKSKQTLSSIGFRKKGLKSSLLIGAFLLFIYVYKYEKINGFQLEMFYFLYYYLINIGFEEEIIFRGYLWPRLVVLLGKVWGTFLTCACFGIAHSFMPIILGDTSQGIGDWVGAGLAGHLLYAFIYTRNNNLLLPIFIHAFLDMPYK</sequence>
<gene>
    <name evidence="3" type="ORF">ABW01_08675</name>
</gene>
<feature type="transmembrane region" description="Helical" evidence="1">
    <location>
        <begin position="131"/>
        <end position="153"/>
    </location>
</feature>
<keyword evidence="3" id="KW-0645">Protease</keyword>
<dbReference type="Pfam" id="PF02517">
    <property type="entry name" value="Rce1-like"/>
    <property type="match status" value="1"/>
</dbReference>
<organism evidence="3 4">
    <name type="scientific">Bacillus anthracis</name>
    <name type="common">anthrax bacterium</name>
    <dbReference type="NCBI Taxonomy" id="1392"/>
    <lineage>
        <taxon>Bacteria</taxon>
        <taxon>Bacillati</taxon>
        <taxon>Bacillota</taxon>
        <taxon>Bacilli</taxon>
        <taxon>Bacillales</taxon>
        <taxon>Bacillaceae</taxon>
        <taxon>Bacillus</taxon>
        <taxon>Bacillus cereus group</taxon>
    </lineage>
</organism>